<evidence type="ECO:0008006" key="10">
    <source>
        <dbReference type="Google" id="ProtNLM"/>
    </source>
</evidence>
<proteinExistence type="inferred from homology"/>
<feature type="domain" description="NFACT RNA-binding" evidence="6">
    <location>
        <begin position="613"/>
        <end position="727"/>
    </location>
</feature>
<feature type="region of interest" description="Disordered" evidence="5">
    <location>
        <begin position="504"/>
        <end position="537"/>
    </location>
</feature>
<protein>
    <recommendedName>
        <fullName evidence="10">Serologically defined colon cancer antigen 1</fullName>
    </recommendedName>
</protein>
<keyword evidence="9" id="KW-1185">Reference proteome</keyword>
<accession>A0ABR3YX16</accession>
<feature type="compositionally biased region" description="Gly residues" evidence="5">
    <location>
        <begin position="1099"/>
        <end position="1150"/>
    </location>
</feature>
<dbReference type="InterPro" id="IPR051608">
    <property type="entry name" value="RQC_Subunit_NEMF"/>
</dbReference>
<evidence type="ECO:0000256" key="5">
    <source>
        <dbReference type="SAM" id="MobiDB-lite"/>
    </source>
</evidence>
<evidence type="ECO:0000256" key="3">
    <source>
        <dbReference type="ARBA" id="ARBA00022490"/>
    </source>
</evidence>
<comment type="subcellular location">
    <subcellularLocation>
        <location evidence="1">Cytoplasm</location>
    </subcellularLocation>
</comment>
<evidence type="ECO:0000313" key="8">
    <source>
        <dbReference type="EMBL" id="KAL1892876.1"/>
    </source>
</evidence>
<reference evidence="8 9" key="1">
    <citation type="journal article" date="2024" name="IMA Fungus">
        <title>IMA Genome - F19 : A genome assembly and annotation guide to empower mycologists, including annotated draft genome sequences of Ceratocystis pirilliformis, Diaporthe australafricana, Fusarium ophioides, Paecilomyces lecythidis, and Sporothrix stenoceras.</title>
        <authorList>
            <person name="Aylward J."/>
            <person name="Wilson A.M."/>
            <person name="Visagie C.M."/>
            <person name="Spraker J."/>
            <person name="Barnes I."/>
            <person name="Buitendag C."/>
            <person name="Ceriani C."/>
            <person name="Del Mar Angel L."/>
            <person name="du Plessis D."/>
            <person name="Fuchs T."/>
            <person name="Gasser K."/>
            <person name="Kramer D."/>
            <person name="Li W."/>
            <person name="Munsamy K."/>
            <person name="Piso A."/>
            <person name="Price J.L."/>
            <person name="Sonnekus B."/>
            <person name="Thomas C."/>
            <person name="van der Nest A."/>
            <person name="van Dijk A."/>
            <person name="van Heerden A."/>
            <person name="van Vuuren N."/>
            <person name="Yilmaz N."/>
            <person name="Duong T.A."/>
            <person name="van der Merwe N.A."/>
            <person name="Wingfield M.J."/>
            <person name="Wingfield B.D."/>
        </authorList>
    </citation>
    <scope>NUCLEOTIDE SEQUENCE [LARGE SCALE GENOMIC DNA]</scope>
    <source>
        <strain evidence="8 9">CMW 5346</strain>
    </source>
</reference>
<evidence type="ECO:0000256" key="1">
    <source>
        <dbReference type="ARBA" id="ARBA00004496"/>
    </source>
</evidence>
<feature type="compositionally biased region" description="Acidic residues" evidence="5">
    <location>
        <begin position="775"/>
        <end position="787"/>
    </location>
</feature>
<comment type="similarity">
    <text evidence="2">Belongs to the NEMF family.</text>
</comment>
<organism evidence="8 9">
    <name type="scientific">Sporothrix stenoceras</name>
    <dbReference type="NCBI Taxonomy" id="5173"/>
    <lineage>
        <taxon>Eukaryota</taxon>
        <taxon>Fungi</taxon>
        <taxon>Dikarya</taxon>
        <taxon>Ascomycota</taxon>
        <taxon>Pezizomycotina</taxon>
        <taxon>Sordariomycetes</taxon>
        <taxon>Sordariomycetidae</taxon>
        <taxon>Ophiostomatales</taxon>
        <taxon>Ophiostomataceae</taxon>
        <taxon>Sporothrix</taxon>
    </lineage>
</organism>
<keyword evidence="4" id="KW-0175">Coiled coil</keyword>
<gene>
    <name evidence="8" type="ORF">Sste5346_006769</name>
</gene>
<dbReference type="InterPro" id="IPR021846">
    <property type="entry name" value="NFACT-C"/>
</dbReference>
<feature type="compositionally biased region" description="Low complexity" evidence="5">
    <location>
        <begin position="872"/>
        <end position="881"/>
    </location>
</feature>
<feature type="compositionally biased region" description="Acidic residues" evidence="5">
    <location>
        <begin position="833"/>
        <end position="848"/>
    </location>
</feature>
<dbReference type="PANTHER" id="PTHR15239:SF6">
    <property type="entry name" value="RIBOSOME QUALITY CONTROL COMPLEX SUBUNIT NEMF"/>
    <property type="match status" value="1"/>
</dbReference>
<evidence type="ECO:0000256" key="4">
    <source>
        <dbReference type="ARBA" id="ARBA00023054"/>
    </source>
</evidence>
<sequence length="1150" mass="124219">MKQRFSSLDVRAISHELNQALTGTRISNVYDLVPPSAASSSSSSNKTILLRFSRNQDKHQLVVDSGFRCHLTAYDARASANAAVGGNSGGGAANAPSAFVSRLRTFLNGRLVSGVSQVGTDRIIELRFHDGQLRLYLEFFSAGNVVLTDANSKVLALQRTVAAFRSASLDVTLSVGSPYAIGARTNVTEVPELSMDKLREVLAKAVAADAPKTAPAGGEGAPVVVVPAKKKKKTKGLSRILALSFTDLSQVLIDHNLLLSGFDTTTAAQPEDILADEARLQALLKVLQAVRTETEGLTKAGANCRGYIIATKKEVPEGEAKAAEEAQAQAQTQAQAEAGPTEPASESTTPAPSKRTDLDYVDFHPFSPRQFELDPKYVVLPFDTFNQAADEFYSHLQGLKADRQVHQQESAASKKLEATRRDQAQRIESLQETQQLNARKAAAIQANQDWVQLAIDAVNEQLQLGMDWGDLEVMIENSASSNPVAALIKLPMKLAEGTITLRLDEEPEEGWEEEYEDGAYDQDQDGTGGEDQDADEGRKMIDIDVKLSLSAWSNAREYYDQKRVAAVKEQKTKEVTSMALRNAEKKVAEELKRVQKTGKPAPQLIRRQLWFEKFLWFISSDGHLILAARESQQCEMLYRQHLRRGDVYVHADLKGSPGMIIIKNRPDTDVDAPIPPATLAQAGTLAVCASEAWDTKAGMGAYWVHSNQVFKSTVNGDILPPGSFDIRSEKNHMPPPQRVLGFGLYFKISDASRVNHGKHQVVVPQNNADDSRPVEDDEDEEEEEVAEAETKGVEEKPAEEEEKEEEEPTPETPAESAEPTEEASEETTKDTEDNGEEAAEKEDDEDIESAAPVAGWLGKAKSHLRASSPTPSRGSSVNTSSGGSGSKRGQKGKAKKLAKYKDQDDEDRARAEKLIGIAAGREKQEAKLRAKAQREAEIAAYEERRRIQKEKQMQKMRDYEAVRQAKLQAGAGDDNVGAGDDGDDADAGNLDLINSLVARPAPGDEILEVVPVCGPWMALSKLKYKVKLQPGPTKKGRAMRDVLERWRRAGEAGKTNSNIIDEESRDPERMWPREVELISGIKMEEASNSVPVGKLTLMQGGGFGGSGGGGGGGGKGGGKGGAKGGSGKGKGVGKSGAGGGKGGKGGGGKR</sequence>
<feature type="compositionally biased region" description="Basic residues" evidence="5">
    <location>
        <begin position="888"/>
        <end position="898"/>
    </location>
</feature>
<dbReference type="PANTHER" id="PTHR15239">
    <property type="entry name" value="NUCLEAR EXPORT MEDIATOR FACTOR NEMF"/>
    <property type="match status" value="1"/>
</dbReference>
<comment type="caution">
    <text evidence="8">The sequence shown here is derived from an EMBL/GenBank/DDBJ whole genome shotgun (WGS) entry which is preliminary data.</text>
</comment>
<evidence type="ECO:0000259" key="7">
    <source>
        <dbReference type="Pfam" id="PF11923"/>
    </source>
</evidence>
<dbReference type="InterPro" id="IPR008532">
    <property type="entry name" value="NFACT_RNA-bd"/>
</dbReference>
<keyword evidence="3" id="KW-0963">Cytoplasm</keyword>
<dbReference type="Pfam" id="PF11923">
    <property type="entry name" value="NFACT-C"/>
    <property type="match status" value="1"/>
</dbReference>
<feature type="compositionally biased region" description="Low complexity" evidence="5">
    <location>
        <begin position="325"/>
        <end position="338"/>
    </location>
</feature>
<dbReference type="Proteomes" id="UP001583186">
    <property type="component" value="Unassembled WGS sequence"/>
</dbReference>
<evidence type="ECO:0000313" key="9">
    <source>
        <dbReference type="Proteomes" id="UP001583186"/>
    </source>
</evidence>
<evidence type="ECO:0000256" key="2">
    <source>
        <dbReference type="ARBA" id="ARBA00008318"/>
    </source>
</evidence>
<feature type="domain" description="NFACT protein C-terminal" evidence="7">
    <location>
        <begin position="989"/>
        <end position="1098"/>
    </location>
</feature>
<feature type="region of interest" description="Disordered" evidence="5">
    <location>
        <begin position="318"/>
        <end position="360"/>
    </location>
</feature>
<dbReference type="Gene3D" id="2.30.310.10">
    <property type="entry name" value="ibrinogen binding protein from staphylococcus aureus domain"/>
    <property type="match status" value="1"/>
</dbReference>
<feature type="compositionally biased region" description="Basic and acidic residues" evidence="5">
    <location>
        <begin position="899"/>
        <end position="908"/>
    </location>
</feature>
<dbReference type="EMBL" id="JAWCUI010000041">
    <property type="protein sequence ID" value="KAL1892876.1"/>
    <property type="molecule type" value="Genomic_DNA"/>
</dbReference>
<evidence type="ECO:0000259" key="6">
    <source>
        <dbReference type="Pfam" id="PF05670"/>
    </source>
</evidence>
<dbReference type="Pfam" id="PF05670">
    <property type="entry name" value="NFACT-R_1"/>
    <property type="match status" value="1"/>
</dbReference>
<feature type="compositionally biased region" description="Acidic residues" evidence="5">
    <location>
        <begin position="505"/>
        <end position="534"/>
    </location>
</feature>
<feature type="region of interest" description="Disordered" evidence="5">
    <location>
        <begin position="758"/>
        <end position="908"/>
    </location>
</feature>
<dbReference type="Pfam" id="PF05833">
    <property type="entry name" value="NFACT_N"/>
    <property type="match status" value="1"/>
</dbReference>
<name>A0ABR3YX16_9PEZI</name>
<feature type="compositionally biased region" description="Acidic residues" evidence="5">
    <location>
        <begin position="797"/>
        <end position="809"/>
    </location>
</feature>
<feature type="region of interest" description="Disordered" evidence="5">
    <location>
        <begin position="1095"/>
        <end position="1150"/>
    </location>
</feature>